<sequence>MNSEALVNEAMTILKKTHINDNFDWMPDQDSAIMPEEDDTSTLVSGTGTDGSEHCEWDSHQLKQIDCEDEFKDTELEDLVKSEGLQEILQMILQEQVNEFMEEEITDADDYANRLRWVSDAEQGGQAMYESTHDAAIPLLLQQPGQGHTPSIPVLLQVLQTKDDNLDFKPTEQRASSNHHGMDTRWSEICQRIRVDTSLDEERQQQL</sequence>
<protein>
    <submittedName>
        <fullName evidence="1">Uncharacterized protein</fullName>
    </submittedName>
</protein>
<accession>A0ABP0UFX9</accession>
<keyword evidence="2" id="KW-1185">Reference proteome</keyword>
<reference evidence="1" key="1">
    <citation type="submission" date="2024-02" db="EMBL/GenBank/DDBJ databases">
        <authorList>
            <consortium name="ELIXIR-Norway"/>
            <consortium name="Elixir Norway"/>
        </authorList>
    </citation>
    <scope>NUCLEOTIDE SEQUENCE</scope>
</reference>
<dbReference type="Proteomes" id="UP001497512">
    <property type="component" value="Chromosome 3"/>
</dbReference>
<name>A0ABP0UFX9_9BRYO</name>
<organism evidence="1 2">
    <name type="scientific">Sphagnum troendelagicum</name>
    <dbReference type="NCBI Taxonomy" id="128251"/>
    <lineage>
        <taxon>Eukaryota</taxon>
        <taxon>Viridiplantae</taxon>
        <taxon>Streptophyta</taxon>
        <taxon>Embryophyta</taxon>
        <taxon>Bryophyta</taxon>
        <taxon>Sphagnophytina</taxon>
        <taxon>Sphagnopsida</taxon>
        <taxon>Sphagnales</taxon>
        <taxon>Sphagnaceae</taxon>
        <taxon>Sphagnum</taxon>
    </lineage>
</organism>
<proteinExistence type="predicted"/>
<evidence type="ECO:0000313" key="2">
    <source>
        <dbReference type="Proteomes" id="UP001497512"/>
    </source>
</evidence>
<evidence type="ECO:0000313" key="1">
    <source>
        <dbReference type="EMBL" id="CAK9220311.1"/>
    </source>
</evidence>
<gene>
    <name evidence="1" type="ORF">CSSPTR1EN2_LOCUS15380</name>
</gene>
<dbReference type="EMBL" id="OZ019895">
    <property type="protein sequence ID" value="CAK9220311.1"/>
    <property type="molecule type" value="Genomic_DNA"/>
</dbReference>